<sequence>MEGDKSENDAKELKSNDQVIDVEESQLLLEDEYNPNDNEMPKSGKRNKIILKNNRRKERGFKRIPNFAKNAALKIHEKMKVSMKMVEIQRESSGINIKMLILIWLTFQNSAHNLLIRYSRAREVDDMFLATSAVFNTEIVKIIICLYMVVYETGSINSMIRQINSQVIKQPFDTLKVCIPAMIYIVQNNLFYLAASHLDAASFMITSQLKIFTTALFSVILLRKSLLKTQWFALLILFLGVSLVQMQTGKTGVIDPDQKPFIGLLAVISACCLSGFAGVYFEKILKGSAPVSIWIRNVQMAIFAIPASFLGMYMQDGKVIMEKGIYFGYDFVVWLTVFWYGVGGLSVAVCIKYADNIAKNFATSVSIILSTIGSMYLFSFIPNALFSLGASLVIFSIFLYSSSNTFVKFLKKQTIV</sequence>
<evidence type="ECO:0000256" key="6">
    <source>
        <dbReference type="ARBA" id="ARBA00023136"/>
    </source>
</evidence>
<reference evidence="9" key="1">
    <citation type="submission" date="2017-02" db="UniProtKB">
        <authorList>
            <consortium name="WormBaseParasite"/>
        </authorList>
    </citation>
    <scope>IDENTIFICATION</scope>
</reference>
<comment type="similarity">
    <text evidence="2">Belongs to the nucleotide-sugar transporter family. SLC35A subfamily.</text>
</comment>
<keyword evidence="5 7" id="KW-1133">Transmembrane helix</keyword>
<keyword evidence="8" id="KW-1185">Reference proteome</keyword>
<keyword evidence="4 7" id="KW-0812">Transmembrane</keyword>
<dbReference type="Proteomes" id="UP000038045">
    <property type="component" value="Unplaced"/>
</dbReference>
<keyword evidence="3" id="KW-0762">Sugar transport</keyword>
<proteinExistence type="inferred from homology"/>
<feature type="transmembrane region" description="Helical" evidence="7">
    <location>
        <begin position="231"/>
        <end position="249"/>
    </location>
</feature>
<feature type="transmembrane region" description="Helical" evidence="7">
    <location>
        <begin position="293"/>
        <end position="314"/>
    </location>
</feature>
<dbReference type="NCBIfam" id="TIGR00803">
    <property type="entry name" value="nst"/>
    <property type="match status" value="1"/>
</dbReference>
<evidence type="ECO:0000256" key="5">
    <source>
        <dbReference type="ARBA" id="ARBA00022989"/>
    </source>
</evidence>
<dbReference type="WBParaSite" id="PTRK_0001624300.1">
    <property type="protein sequence ID" value="PTRK_0001624300.1"/>
    <property type="gene ID" value="PTRK_0001624300"/>
</dbReference>
<organism evidence="8 9">
    <name type="scientific">Parastrongyloides trichosuri</name>
    <name type="common">Possum-specific nematode worm</name>
    <dbReference type="NCBI Taxonomy" id="131310"/>
    <lineage>
        <taxon>Eukaryota</taxon>
        <taxon>Metazoa</taxon>
        <taxon>Ecdysozoa</taxon>
        <taxon>Nematoda</taxon>
        <taxon>Chromadorea</taxon>
        <taxon>Rhabditida</taxon>
        <taxon>Tylenchina</taxon>
        <taxon>Panagrolaimomorpha</taxon>
        <taxon>Strongyloidoidea</taxon>
        <taxon>Strongyloididae</taxon>
        <taxon>Parastrongyloides</taxon>
    </lineage>
</organism>
<accession>A0A0N5A3N9</accession>
<protein>
    <submittedName>
        <fullName evidence="9">Uncharacterized protein</fullName>
    </submittedName>
</protein>
<feature type="transmembrane region" description="Helical" evidence="7">
    <location>
        <begin position="200"/>
        <end position="222"/>
    </location>
</feature>
<evidence type="ECO:0000256" key="4">
    <source>
        <dbReference type="ARBA" id="ARBA00022692"/>
    </source>
</evidence>
<dbReference type="PANTHER" id="PTHR10231">
    <property type="entry name" value="NUCLEOTIDE-SUGAR TRANSMEMBRANE TRANSPORTER"/>
    <property type="match status" value="1"/>
</dbReference>
<dbReference type="GO" id="GO:0015165">
    <property type="term" value="F:pyrimidine nucleotide-sugar transmembrane transporter activity"/>
    <property type="evidence" value="ECO:0007669"/>
    <property type="project" value="InterPro"/>
</dbReference>
<evidence type="ECO:0000313" key="9">
    <source>
        <dbReference type="WBParaSite" id="PTRK_0001624300.1"/>
    </source>
</evidence>
<evidence type="ECO:0000256" key="7">
    <source>
        <dbReference type="SAM" id="Phobius"/>
    </source>
</evidence>
<dbReference type="InterPro" id="IPR007271">
    <property type="entry name" value="Nuc_sug_transpt"/>
</dbReference>
<feature type="transmembrane region" description="Helical" evidence="7">
    <location>
        <begin position="384"/>
        <end position="402"/>
    </location>
</feature>
<feature type="transmembrane region" description="Helical" evidence="7">
    <location>
        <begin position="361"/>
        <end position="378"/>
    </location>
</feature>
<comment type="subcellular location">
    <subcellularLocation>
        <location evidence="1">Membrane</location>
        <topology evidence="1">Multi-pass membrane protein</topology>
    </subcellularLocation>
</comment>
<feature type="transmembrane region" description="Helical" evidence="7">
    <location>
        <begin position="326"/>
        <end position="349"/>
    </location>
</feature>
<feature type="transmembrane region" description="Helical" evidence="7">
    <location>
        <begin position="127"/>
        <end position="151"/>
    </location>
</feature>
<keyword evidence="3" id="KW-0813">Transport</keyword>
<evidence type="ECO:0000313" key="8">
    <source>
        <dbReference type="Proteomes" id="UP000038045"/>
    </source>
</evidence>
<dbReference type="AlphaFoldDB" id="A0A0N5A3N9"/>
<keyword evidence="6 7" id="KW-0472">Membrane</keyword>
<evidence type="ECO:0000256" key="1">
    <source>
        <dbReference type="ARBA" id="ARBA00004141"/>
    </source>
</evidence>
<dbReference type="SUPFAM" id="SSF103481">
    <property type="entry name" value="Multidrug resistance efflux transporter EmrE"/>
    <property type="match status" value="1"/>
</dbReference>
<feature type="transmembrane region" description="Helical" evidence="7">
    <location>
        <begin position="261"/>
        <end position="281"/>
    </location>
</feature>
<name>A0A0N5A3N9_PARTI</name>
<dbReference type="InterPro" id="IPR037185">
    <property type="entry name" value="EmrE-like"/>
</dbReference>
<evidence type="ECO:0000256" key="2">
    <source>
        <dbReference type="ARBA" id="ARBA00009976"/>
    </source>
</evidence>
<evidence type="ECO:0000256" key="3">
    <source>
        <dbReference type="ARBA" id="ARBA00022597"/>
    </source>
</evidence>
<dbReference type="GO" id="GO:0000139">
    <property type="term" value="C:Golgi membrane"/>
    <property type="evidence" value="ECO:0007669"/>
    <property type="project" value="InterPro"/>
</dbReference>
<dbReference type="Pfam" id="PF04142">
    <property type="entry name" value="Nuc_sug_transp"/>
    <property type="match status" value="1"/>
</dbReference>